<dbReference type="Pfam" id="PF20256">
    <property type="entry name" value="MoCoBD_2"/>
    <property type="match status" value="1"/>
</dbReference>
<dbReference type="PANTHER" id="PTHR11908">
    <property type="entry name" value="XANTHINE DEHYDROGENASE"/>
    <property type="match status" value="1"/>
</dbReference>
<evidence type="ECO:0000313" key="4">
    <source>
        <dbReference type="EMBL" id="RVU22325.1"/>
    </source>
</evidence>
<dbReference type="PANTHER" id="PTHR11908:SF132">
    <property type="entry name" value="ALDEHYDE OXIDASE 1-RELATED"/>
    <property type="match status" value="1"/>
</dbReference>
<protein>
    <submittedName>
        <fullName evidence="4">Xanthine dehydrogenase family protein molybdopterin-binding subunit</fullName>
    </submittedName>
</protein>
<dbReference type="OrthoDB" id="8428274at2"/>
<gene>
    <name evidence="4" type="ORF">EOT10_23085</name>
</gene>
<dbReference type="InterPro" id="IPR036856">
    <property type="entry name" value="Ald_Oxase/Xan_DH_a/b_sf"/>
</dbReference>
<dbReference type="GO" id="GO:0005506">
    <property type="term" value="F:iron ion binding"/>
    <property type="evidence" value="ECO:0007669"/>
    <property type="project" value="InterPro"/>
</dbReference>
<dbReference type="Pfam" id="PF02738">
    <property type="entry name" value="MoCoBD_1"/>
    <property type="match status" value="1"/>
</dbReference>
<keyword evidence="1" id="KW-0500">Molybdenum</keyword>
<keyword evidence="5" id="KW-1185">Reference proteome</keyword>
<organism evidence="4 5">
    <name type="scientific">Streptomyces antnestii</name>
    <dbReference type="NCBI Taxonomy" id="2494256"/>
    <lineage>
        <taxon>Bacteria</taxon>
        <taxon>Bacillati</taxon>
        <taxon>Actinomycetota</taxon>
        <taxon>Actinomycetes</taxon>
        <taxon>Kitasatosporales</taxon>
        <taxon>Streptomycetaceae</taxon>
        <taxon>Streptomyces</taxon>
    </lineage>
</organism>
<dbReference type="InterPro" id="IPR016208">
    <property type="entry name" value="Ald_Oxase/xanthine_DH-like"/>
</dbReference>
<reference evidence="4 5" key="1">
    <citation type="submission" date="2019-01" db="EMBL/GenBank/DDBJ databases">
        <title>Genome sequences of Streptomyces and Rhizobium isolates collected from root and soil.</title>
        <authorList>
            <person name="Chhettri S."/>
            <person name="Sevigny J.L."/>
            <person name="Sen A."/>
            <person name="Ennis N."/>
            <person name="Tisa L."/>
        </authorList>
    </citation>
    <scope>NUCLEOTIDE SEQUENCE [LARGE SCALE GENOMIC DNA]</scope>
    <source>
        <strain evidence="4 5">San01</strain>
    </source>
</reference>
<dbReference type="Gene3D" id="3.30.365.10">
    <property type="entry name" value="Aldehyde oxidase/xanthine dehydrogenase, molybdopterin binding domain"/>
    <property type="match status" value="4"/>
</dbReference>
<dbReference type="SUPFAM" id="SSF54665">
    <property type="entry name" value="CO dehydrogenase molybdoprotein N-domain-like"/>
    <property type="match status" value="1"/>
</dbReference>
<dbReference type="SUPFAM" id="SSF56003">
    <property type="entry name" value="Molybdenum cofactor-binding domain"/>
    <property type="match status" value="1"/>
</dbReference>
<dbReference type="Gene3D" id="3.90.1170.50">
    <property type="entry name" value="Aldehyde oxidase/xanthine dehydrogenase, a/b hammerhead"/>
    <property type="match status" value="1"/>
</dbReference>
<dbReference type="InterPro" id="IPR000674">
    <property type="entry name" value="Ald_Oxase/Xan_DH_a/b"/>
</dbReference>
<evidence type="ECO:0000313" key="5">
    <source>
        <dbReference type="Proteomes" id="UP000283128"/>
    </source>
</evidence>
<dbReference type="InterPro" id="IPR037165">
    <property type="entry name" value="AldOxase/xan_DH_Mopterin-bd_sf"/>
</dbReference>
<dbReference type="AlphaFoldDB" id="A0A437PJ95"/>
<dbReference type="RefSeq" id="WP_127830195.1">
    <property type="nucleotide sequence ID" value="NZ_RZYA01000011.1"/>
</dbReference>
<evidence type="ECO:0000256" key="2">
    <source>
        <dbReference type="ARBA" id="ARBA00023002"/>
    </source>
</evidence>
<evidence type="ECO:0000256" key="1">
    <source>
        <dbReference type="ARBA" id="ARBA00022505"/>
    </source>
</evidence>
<name>A0A437PJ95_9ACTN</name>
<feature type="domain" description="Aldehyde oxidase/xanthine dehydrogenase a/b hammerhead" evidence="3">
    <location>
        <begin position="25"/>
        <end position="134"/>
    </location>
</feature>
<dbReference type="Proteomes" id="UP000283128">
    <property type="component" value="Unassembled WGS sequence"/>
</dbReference>
<dbReference type="InterPro" id="IPR008274">
    <property type="entry name" value="AldOxase/xan_DH_MoCoBD1"/>
</dbReference>
<comment type="caution">
    <text evidence="4">The sequence shown here is derived from an EMBL/GenBank/DDBJ whole genome shotgun (WGS) entry which is preliminary data.</text>
</comment>
<accession>A0A437PJ95</accession>
<keyword evidence="2" id="KW-0560">Oxidoreductase</keyword>
<dbReference type="Pfam" id="PF01315">
    <property type="entry name" value="Ald_Xan_dh_C"/>
    <property type="match status" value="1"/>
</dbReference>
<sequence length="736" mass="77382">MTETKPAPTLLGAGVDRVDGLSKVRGEAPFPSDVTYPRLAHAALVRSTIAAGRISRITTRAAEEAPGVLAVITHQNMPRLERGPATLIGPSPVSPLQDDQVFHHGQYVAVVVAESLQQASAAAELVDVEYEVAAGVFDLDDPRGELRVDPWGSGARRGDVEGALASAEVTFEASYSTAANTNNPIGLFTTVAAWEGDTLTLHDSTQWTANVRTTIAALFGLPEESVRVHAPFLGGGFGAGLRVWPHAVIAAVAAQVTGRPVKLELTRPQMFTGIGYRPATEQTVRLGALRTGQLVALQHHATIAIGIVDENPEPVTLISQSAYACPNVDVRDDERRLNIPPPGPLRAPGAAQGTFALESALDELSYKLGMDPLELRLRNYAEVDAHSGLPWSSNALRDCYAVGAERFGWAQRNPEVGSMREDSWQIGYGVASLSYHWWQVRCEARATIGRDGTAFVRSAANDIGTGTRTVMTQLSAELLGLGLSDVRFDLGDSTMPWSPAAGGSGLTTSLGVAVDDACRSLRGKFLELAVQGPGSPLAGCSSDDVVVSGGRLHRKDDPGVGESYAEVLARHGLDELSADGLGAPPDPAQTGLALSPPFAAKFAEVRIDADLGILRVARLLTVVDAGRILNEKLARSQIVGGTIGGIGQALFEETSFDPGTGRIANATFGDYLIPVSADVGDVDVAFVGQPDPLTPVGTKGVGELGLPGTAAAIANAVYHATGRRLRSLPIAIEQLY</sequence>
<proteinExistence type="predicted"/>
<dbReference type="GO" id="GO:0016491">
    <property type="term" value="F:oxidoreductase activity"/>
    <property type="evidence" value="ECO:0007669"/>
    <property type="project" value="UniProtKB-KW"/>
</dbReference>
<dbReference type="SMART" id="SM01008">
    <property type="entry name" value="Ald_Xan_dh_C"/>
    <property type="match status" value="1"/>
</dbReference>
<evidence type="ECO:0000259" key="3">
    <source>
        <dbReference type="SMART" id="SM01008"/>
    </source>
</evidence>
<dbReference type="EMBL" id="RZYA01000011">
    <property type="protein sequence ID" value="RVU22325.1"/>
    <property type="molecule type" value="Genomic_DNA"/>
</dbReference>
<dbReference type="InterPro" id="IPR046867">
    <property type="entry name" value="AldOxase/xan_DH_MoCoBD2"/>
</dbReference>